<dbReference type="Pfam" id="PF08402">
    <property type="entry name" value="TOBE_2"/>
    <property type="match status" value="1"/>
</dbReference>
<dbReference type="PANTHER" id="PTHR42781">
    <property type="entry name" value="SPERMIDINE/PUTRESCINE IMPORT ATP-BINDING PROTEIN POTA"/>
    <property type="match status" value="1"/>
</dbReference>
<proteinExistence type="inferred from homology"/>
<organism evidence="10 12">
    <name type="scientific">Bradyrhizobium yuanmingense</name>
    <dbReference type="NCBI Taxonomy" id="108015"/>
    <lineage>
        <taxon>Bacteria</taxon>
        <taxon>Pseudomonadati</taxon>
        <taxon>Pseudomonadota</taxon>
        <taxon>Alphaproteobacteria</taxon>
        <taxon>Hyphomicrobiales</taxon>
        <taxon>Nitrobacteraceae</taxon>
        <taxon>Bradyrhizobium</taxon>
    </lineage>
</organism>
<evidence type="ECO:0000313" key="13">
    <source>
        <dbReference type="Proteomes" id="UP000183174"/>
    </source>
</evidence>
<evidence type="ECO:0000256" key="6">
    <source>
        <dbReference type="ARBA" id="ARBA00023136"/>
    </source>
</evidence>
<dbReference type="NCBIfam" id="TIGR01187">
    <property type="entry name" value="potA"/>
    <property type="match status" value="1"/>
</dbReference>
<dbReference type="InterPro" id="IPR050093">
    <property type="entry name" value="ABC_SmlMolc_Importer"/>
</dbReference>
<dbReference type="InterPro" id="IPR012340">
    <property type="entry name" value="NA-bd_OB-fold"/>
</dbReference>
<dbReference type="FunFam" id="3.40.50.300:FF:000133">
    <property type="entry name" value="Spermidine/putrescine import ATP-binding protein PotA"/>
    <property type="match status" value="1"/>
</dbReference>
<keyword evidence="5 8" id="KW-1278">Translocase</keyword>
<dbReference type="RefSeq" id="WP_036028460.1">
    <property type="nucleotide sequence ID" value="NZ_FMAE01000001.1"/>
</dbReference>
<dbReference type="AlphaFoldDB" id="A0A0R3CPM3"/>
<dbReference type="PROSITE" id="PS00211">
    <property type="entry name" value="ABC_TRANSPORTER_1"/>
    <property type="match status" value="1"/>
</dbReference>
<keyword evidence="3 8" id="KW-0547">Nucleotide-binding</keyword>
<accession>A0A0R3CPM3</accession>
<dbReference type="GO" id="GO:0043190">
    <property type="term" value="C:ATP-binding cassette (ABC) transporter complex"/>
    <property type="evidence" value="ECO:0007669"/>
    <property type="project" value="InterPro"/>
</dbReference>
<dbReference type="SMART" id="SM00382">
    <property type="entry name" value="AAA"/>
    <property type="match status" value="1"/>
</dbReference>
<comment type="function">
    <text evidence="7">Involved in beta-(1--&gt;2)glucan export. Transmembrane domains (TMD) form a pore in the inner membrane and the ATP-binding domain (NBD) is responsible for energy generation.</text>
</comment>
<dbReference type="Proteomes" id="UP000183174">
    <property type="component" value="Unassembled WGS sequence"/>
</dbReference>
<dbReference type="Gene3D" id="3.40.50.300">
    <property type="entry name" value="P-loop containing nucleotide triphosphate hydrolases"/>
    <property type="match status" value="1"/>
</dbReference>
<dbReference type="PROSITE" id="PS50893">
    <property type="entry name" value="ABC_TRANSPORTER_2"/>
    <property type="match status" value="1"/>
</dbReference>
<evidence type="ECO:0000259" key="9">
    <source>
        <dbReference type="PROSITE" id="PS50893"/>
    </source>
</evidence>
<dbReference type="GO" id="GO:0015417">
    <property type="term" value="F:ABC-type polyamine transporter activity"/>
    <property type="evidence" value="ECO:0007669"/>
    <property type="project" value="UniProtKB-EC"/>
</dbReference>
<evidence type="ECO:0000256" key="5">
    <source>
        <dbReference type="ARBA" id="ARBA00022967"/>
    </source>
</evidence>
<dbReference type="PANTHER" id="PTHR42781:SF6">
    <property type="entry name" value="SPERMIDINE_PUTRESCINE IMPORT ATP-BINDING PROTEIN POTA"/>
    <property type="match status" value="1"/>
</dbReference>
<comment type="similarity">
    <text evidence="8">Belongs to the ABC transporter superfamily. Spermidine/putrescine importer (TC 3.A.1.11.1) family.</text>
</comment>
<comment type="function">
    <text evidence="8">Part of the ABC transporter complex PotABCD involved in spermidine/putrescine import. Responsible for energy coupling to the transport system.</text>
</comment>
<dbReference type="Proteomes" id="UP000051380">
    <property type="component" value="Unassembled WGS sequence"/>
</dbReference>
<sequence>MEAGMVTPAPALVRFSGIQKTYDGEHLVVKNLDLDIRKGEFITLLGPSGSGKTTTLMMLAGFEVPTHGEIYLSERPIKNVPPHRRDIGMVFQNYALFPHLTIAENIAFPLSVRKSSKAETQERVSAALRMIKMETFAHRRPGQLSGGQQQRVALARALVFNPQLVLMDEPLGALDKRLREQMQLEIKQLHETMGITIVYVTHDQSEALTMSDRIAVFNDGIVQQIDRPDALYEHPVNSFVAHFIGENNVLAGTVETVERDYCRVALAGGSTVAARAVNVSGAGASTSLSVRPERVAIIPNGNSSEGPNRLPAKVQNTIYLGDHALAVLDVAGNAEFMVKLQPGAHHGLRPGESVFITFRPEDCLALDPV</sequence>
<dbReference type="Gene3D" id="2.40.50.140">
    <property type="entry name" value="Nucleic acid-binding proteins"/>
    <property type="match status" value="1"/>
</dbReference>
<dbReference type="InterPro" id="IPR008995">
    <property type="entry name" value="Mo/tungstate-bd_C_term_dom"/>
</dbReference>
<reference evidence="11 13" key="2">
    <citation type="submission" date="2016-08" db="EMBL/GenBank/DDBJ databases">
        <authorList>
            <person name="Seilhamer J.J."/>
        </authorList>
    </citation>
    <scope>NUCLEOTIDE SEQUENCE [LARGE SCALE GENOMIC DNA]</scope>
    <source>
        <strain evidence="11 13">CCBAU 10071</strain>
    </source>
</reference>
<dbReference type="InterPro" id="IPR017871">
    <property type="entry name" value="ABC_transporter-like_CS"/>
</dbReference>
<dbReference type="InterPro" id="IPR003593">
    <property type="entry name" value="AAA+_ATPase"/>
</dbReference>
<name>A0A0R3CPM3_9BRAD</name>
<dbReference type="GO" id="GO:0016887">
    <property type="term" value="F:ATP hydrolysis activity"/>
    <property type="evidence" value="ECO:0007669"/>
    <property type="project" value="InterPro"/>
</dbReference>
<feature type="domain" description="ABC transporter" evidence="9">
    <location>
        <begin position="13"/>
        <end position="244"/>
    </location>
</feature>
<evidence type="ECO:0000256" key="4">
    <source>
        <dbReference type="ARBA" id="ARBA00022840"/>
    </source>
</evidence>
<dbReference type="OrthoDB" id="9802264at2"/>
<dbReference type="InterPro" id="IPR013611">
    <property type="entry name" value="Transp-assoc_OB_typ2"/>
</dbReference>
<dbReference type="InterPro" id="IPR003439">
    <property type="entry name" value="ABC_transporter-like_ATP-bd"/>
</dbReference>
<dbReference type="EMBL" id="LJYF01000012">
    <property type="protein sequence ID" value="KRP99618.1"/>
    <property type="molecule type" value="Genomic_DNA"/>
</dbReference>
<dbReference type="InterPro" id="IPR005893">
    <property type="entry name" value="PotA-like"/>
</dbReference>
<protein>
    <recommendedName>
        <fullName evidence="8">Spermidine/putrescine import ATP-binding protein PotA</fullName>
        <ecNumber evidence="8">7.6.2.11</ecNumber>
    </recommendedName>
</protein>
<reference evidence="10 12" key="1">
    <citation type="submission" date="2015-09" db="EMBL/GenBank/DDBJ databases">
        <title>Draft Genome Sequence of the Strain BR 3267 (Bradyrhizobium yuanmingense) recommended as inoculant for cowpea in Brazil.</title>
        <authorList>
            <person name="Simoes-Araujo J.L."/>
            <person name="Zilli J.E."/>
        </authorList>
    </citation>
    <scope>NUCLEOTIDE SEQUENCE [LARGE SCALE GENOMIC DNA]</scope>
    <source>
        <strain evidence="10 12">BR3267</strain>
    </source>
</reference>
<evidence type="ECO:0000313" key="11">
    <source>
        <dbReference type="EMBL" id="SCB11770.1"/>
    </source>
</evidence>
<dbReference type="EMBL" id="FMAE01000001">
    <property type="protein sequence ID" value="SCB11770.1"/>
    <property type="molecule type" value="Genomic_DNA"/>
</dbReference>
<evidence type="ECO:0000256" key="7">
    <source>
        <dbReference type="ARBA" id="ARBA00024722"/>
    </source>
</evidence>
<evidence type="ECO:0000256" key="1">
    <source>
        <dbReference type="ARBA" id="ARBA00022448"/>
    </source>
</evidence>
<dbReference type="SUPFAM" id="SSF52540">
    <property type="entry name" value="P-loop containing nucleoside triphosphate hydrolases"/>
    <property type="match status" value="1"/>
</dbReference>
<evidence type="ECO:0000256" key="2">
    <source>
        <dbReference type="ARBA" id="ARBA00022475"/>
    </source>
</evidence>
<dbReference type="InterPro" id="IPR027417">
    <property type="entry name" value="P-loop_NTPase"/>
</dbReference>
<dbReference type="GO" id="GO:0005524">
    <property type="term" value="F:ATP binding"/>
    <property type="evidence" value="ECO:0007669"/>
    <property type="project" value="UniProtKB-KW"/>
</dbReference>
<comment type="catalytic activity">
    <reaction evidence="8">
        <text>ATP + H2O + polyamine-[polyamine-binding protein]Side 1 = ADP + phosphate + polyamineSide 2 + [polyamine-binding protein]Side 1.</text>
        <dbReference type="EC" id="7.6.2.11"/>
    </reaction>
</comment>
<comment type="subunit">
    <text evidence="8">The complex is composed of two ATP-binding proteins (PotA), two transmembrane proteins (PotB and PotC) and a solute-binding protein (PotD).</text>
</comment>
<dbReference type="SUPFAM" id="SSF50331">
    <property type="entry name" value="MOP-like"/>
    <property type="match status" value="1"/>
</dbReference>
<keyword evidence="6 8" id="KW-0472">Membrane</keyword>
<keyword evidence="2 8" id="KW-1003">Cell membrane</keyword>
<dbReference type="GO" id="GO:0015847">
    <property type="term" value="P:putrescine transport"/>
    <property type="evidence" value="ECO:0007669"/>
    <property type="project" value="UniProtKB-ARBA"/>
</dbReference>
<dbReference type="Pfam" id="PF00005">
    <property type="entry name" value="ABC_tran"/>
    <property type="match status" value="1"/>
</dbReference>
<evidence type="ECO:0000313" key="12">
    <source>
        <dbReference type="Proteomes" id="UP000051380"/>
    </source>
</evidence>
<keyword evidence="1 8" id="KW-0813">Transport</keyword>
<dbReference type="STRING" id="108015.GA0061099_1001737"/>
<evidence type="ECO:0000313" key="10">
    <source>
        <dbReference type="EMBL" id="KRP99618.1"/>
    </source>
</evidence>
<evidence type="ECO:0000256" key="8">
    <source>
        <dbReference type="RuleBase" id="RU364083"/>
    </source>
</evidence>
<dbReference type="EC" id="7.6.2.11" evidence="8"/>
<keyword evidence="4 8" id="KW-0067">ATP-binding</keyword>
<evidence type="ECO:0000256" key="3">
    <source>
        <dbReference type="ARBA" id="ARBA00022741"/>
    </source>
</evidence>
<dbReference type="Gene3D" id="2.40.50.100">
    <property type="match status" value="1"/>
</dbReference>
<gene>
    <name evidence="8" type="primary">potA</name>
    <name evidence="10" type="ORF">AOQ72_14090</name>
    <name evidence="11" type="ORF">GA0061099_1001737</name>
</gene>